<reference evidence="2 3" key="1">
    <citation type="journal article" date="2020" name="Cell">
        <title>Large-Scale Comparative Analyses of Tick Genomes Elucidate Their Genetic Diversity and Vector Capacities.</title>
        <authorList>
            <consortium name="Tick Genome and Microbiome Consortium (TIGMIC)"/>
            <person name="Jia N."/>
            <person name="Wang J."/>
            <person name="Shi W."/>
            <person name="Du L."/>
            <person name="Sun Y."/>
            <person name="Zhan W."/>
            <person name="Jiang J.F."/>
            <person name="Wang Q."/>
            <person name="Zhang B."/>
            <person name="Ji P."/>
            <person name="Bell-Sakyi L."/>
            <person name="Cui X.M."/>
            <person name="Yuan T.T."/>
            <person name="Jiang B.G."/>
            <person name="Yang W.F."/>
            <person name="Lam T.T."/>
            <person name="Chang Q.C."/>
            <person name="Ding S.J."/>
            <person name="Wang X.J."/>
            <person name="Zhu J.G."/>
            <person name="Ruan X.D."/>
            <person name="Zhao L."/>
            <person name="Wei J.T."/>
            <person name="Ye R.Z."/>
            <person name="Que T.C."/>
            <person name="Du C.H."/>
            <person name="Zhou Y.H."/>
            <person name="Cheng J.X."/>
            <person name="Dai P.F."/>
            <person name="Guo W.B."/>
            <person name="Han X.H."/>
            <person name="Huang E.J."/>
            <person name="Li L.F."/>
            <person name="Wei W."/>
            <person name="Gao Y.C."/>
            <person name="Liu J.Z."/>
            <person name="Shao H.Z."/>
            <person name="Wang X."/>
            <person name="Wang C.C."/>
            <person name="Yang T.C."/>
            <person name="Huo Q.B."/>
            <person name="Li W."/>
            <person name="Chen H.Y."/>
            <person name="Chen S.E."/>
            <person name="Zhou L.G."/>
            <person name="Ni X.B."/>
            <person name="Tian J.H."/>
            <person name="Sheng Y."/>
            <person name="Liu T."/>
            <person name="Pan Y.S."/>
            <person name="Xia L.Y."/>
            <person name="Li J."/>
            <person name="Zhao F."/>
            <person name="Cao W.C."/>
        </authorList>
    </citation>
    <scope>NUCLEOTIDE SEQUENCE [LARGE SCALE GENOMIC DNA]</scope>
    <source>
        <strain evidence="2">HaeL-2018</strain>
    </source>
</reference>
<dbReference type="Proteomes" id="UP000821853">
    <property type="component" value="Chromosome 5"/>
</dbReference>
<protein>
    <recommendedName>
        <fullName evidence="4">Transposase</fullName>
    </recommendedName>
</protein>
<name>A0A9J6GGR6_HAELO</name>
<feature type="region of interest" description="Disordered" evidence="1">
    <location>
        <begin position="284"/>
        <end position="320"/>
    </location>
</feature>
<dbReference type="EMBL" id="JABSTR010000007">
    <property type="protein sequence ID" value="KAH9374581.1"/>
    <property type="molecule type" value="Genomic_DNA"/>
</dbReference>
<evidence type="ECO:0000313" key="2">
    <source>
        <dbReference type="EMBL" id="KAH9374581.1"/>
    </source>
</evidence>
<dbReference type="PANTHER" id="PTHR31751">
    <property type="entry name" value="SI:CH211-108C17.2-RELATED-RELATED"/>
    <property type="match status" value="1"/>
</dbReference>
<evidence type="ECO:0000313" key="3">
    <source>
        <dbReference type="Proteomes" id="UP000821853"/>
    </source>
</evidence>
<dbReference type="AlphaFoldDB" id="A0A9J6GGR6"/>
<gene>
    <name evidence="2" type="ORF">HPB48_009683</name>
</gene>
<evidence type="ECO:0000256" key="1">
    <source>
        <dbReference type="SAM" id="MobiDB-lite"/>
    </source>
</evidence>
<evidence type="ECO:0008006" key="4">
    <source>
        <dbReference type="Google" id="ProtNLM"/>
    </source>
</evidence>
<dbReference type="OrthoDB" id="6512366at2759"/>
<sequence>MKHLHLKKNALPTLLLPKTRVFQWHESTLIDDLARTEVELAGYGRCDSLGFSATYMTYSVLATEVGRIIRSEQIRVGESSAVPTSVSMEKEGLKRWLEKLDATGVMMQSLTTDRHPSIRRYWRLERPGMRHYFDIWHIAKGVKKKLRAARKRYAVLECWIQPIGNHIYWVAAMAQGDSKVILSMWKRILNYVCSVHTGHDGPFAECLHVPLQERQWIKPYKLSSKNLPLTGYAPCIPSLVRDLTQIAPAAQTFSLESFHRVLIHFAQKSNAFTQGVIKASFKKTGLSNAPDAPEDHLLWDDDKESEANEATTSNVGTNSD</sequence>
<comment type="caution">
    <text evidence="2">The sequence shown here is derived from an EMBL/GenBank/DDBJ whole genome shotgun (WGS) entry which is preliminary data.</text>
</comment>
<dbReference type="VEuPathDB" id="VectorBase:HLOH_044285"/>
<feature type="compositionally biased region" description="Polar residues" evidence="1">
    <location>
        <begin position="308"/>
        <end position="320"/>
    </location>
</feature>
<keyword evidence="3" id="KW-1185">Reference proteome</keyword>
<proteinExistence type="predicted"/>
<organism evidence="2 3">
    <name type="scientific">Haemaphysalis longicornis</name>
    <name type="common">Bush tick</name>
    <dbReference type="NCBI Taxonomy" id="44386"/>
    <lineage>
        <taxon>Eukaryota</taxon>
        <taxon>Metazoa</taxon>
        <taxon>Ecdysozoa</taxon>
        <taxon>Arthropoda</taxon>
        <taxon>Chelicerata</taxon>
        <taxon>Arachnida</taxon>
        <taxon>Acari</taxon>
        <taxon>Parasitiformes</taxon>
        <taxon>Ixodida</taxon>
        <taxon>Ixodoidea</taxon>
        <taxon>Ixodidae</taxon>
        <taxon>Haemaphysalinae</taxon>
        <taxon>Haemaphysalis</taxon>
    </lineage>
</organism>
<accession>A0A9J6GGR6</accession>
<dbReference type="PANTHER" id="PTHR31751:SF42">
    <property type="entry name" value="PROTEIN CBG10204"/>
    <property type="match status" value="1"/>
</dbReference>